<proteinExistence type="predicted"/>
<keyword evidence="3" id="KW-1185">Reference proteome</keyword>
<evidence type="ECO:0000313" key="3">
    <source>
        <dbReference type="Proteomes" id="UP000633418"/>
    </source>
</evidence>
<organism evidence="2 3">
    <name type="scientific">Pseudomonas xantholysinigenes</name>
    <dbReference type="NCBI Taxonomy" id="2745490"/>
    <lineage>
        <taxon>Bacteria</taxon>
        <taxon>Pseudomonadati</taxon>
        <taxon>Pseudomonadota</taxon>
        <taxon>Gammaproteobacteria</taxon>
        <taxon>Pseudomonadales</taxon>
        <taxon>Pseudomonadaceae</taxon>
        <taxon>Pseudomonas</taxon>
    </lineage>
</organism>
<dbReference type="RefSeq" id="WP_186659898.1">
    <property type="nucleotide sequence ID" value="NZ_CP077095.1"/>
</dbReference>
<protein>
    <submittedName>
        <fullName evidence="2">Uncharacterized protein</fullName>
    </submittedName>
</protein>
<evidence type="ECO:0000313" key="2">
    <source>
        <dbReference type="EMBL" id="QXI40112.1"/>
    </source>
</evidence>
<dbReference type="EMBL" id="CP077095">
    <property type="protein sequence ID" value="QXI40112.1"/>
    <property type="molecule type" value="Genomic_DNA"/>
</dbReference>
<reference evidence="2 3" key="2">
    <citation type="journal article" date="2021" name="Microorganisms">
        <title>The Ever-Expanding Pseudomonas Genus: Description of 43 New Species and Partition of the Pseudomonas putida Group.</title>
        <authorList>
            <person name="Girard L."/>
            <person name="Lood C."/>
            <person name="Hofte M."/>
            <person name="Vandamme P."/>
            <person name="Rokni-Zadeh H."/>
            <person name="van Noort V."/>
            <person name="Lavigne R."/>
            <person name="De Mot R."/>
        </authorList>
    </citation>
    <scope>NUCLEOTIDE SEQUENCE [LARGE SCALE GENOMIC DNA]</scope>
    <source>
        <strain evidence="2 3">RW9S1A</strain>
    </source>
</reference>
<evidence type="ECO:0000256" key="1">
    <source>
        <dbReference type="SAM" id="MobiDB-lite"/>
    </source>
</evidence>
<accession>A0A9E6PZ34</accession>
<dbReference type="Proteomes" id="UP000633418">
    <property type="component" value="Chromosome"/>
</dbReference>
<name>A0A9E6PZ34_9PSED</name>
<dbReference type="KEGG" id="pxn:HU772_008565"/>
<reference evidence="2 3" key="1">
    <citation type="journal article" date="2020" name="Microorganisms">
        <title>Reliable Identification of Environmental Pseudomonas Isolates Using the rpoD Gene.</title>
        <authorList>
            <consortium name="The Broad Institute Genome Sequencing Platform"/>
            <person name="Girard L."/>
            <person name="Lood C."/>
            <person name="Rokni-Zadeh H."/>
            <person name="van Noort V."/>
            <person name="Lavigne R."/>
            <person name="De Mot R."/>
        </authorList>
    </citation>
    <scope>NUCLEOTIDE SEQUENCE [LARGE SCALE GENOMIC DNA]</scope>
    <source>
        <strain evidence="2 3">RW9S1A</strain>
    </source>
</reference>
<gene>
    <name evidence="2" type="ORF">HU772_008565</name>
</gene>
<sequence>MFEIDLIVAKGADNAATYAADDIRFSQNSVSFNKTDRVSGTNYTYDDLVQSMKTNGWKGDPVDVLKMHDGKLTSMENTRKRSMNPTFKALT</sequence>
<feature type="region of interest" description="Disordered" evidence="1">
    <location>
        <begin position="71"/>
        <end position="91"/>
    </location>
</feature>
<dbReference type="AlphaFoldDB" id="A0A9E6PZ34"/>